<dbReference type="EMBL" id="BBNO01000007">
    <property type="protein sequence ID" value="GAO10339.1"/>
    <property type="molecule type" value="Genomic_DNA"/>
</dbReference>
<protein>
    <submittedName>
        <fullName evidence="3">Putative oxidoreductase</fullName>
    </submittedName>
</protein>
<dbReference type="Gene3D" id="3.50.50.60">
    <property type="entry name" value="FAD/NAD(P)-binding domain"/>
    <property type="match status" value="2"/>
</dbReference>
<keyword evidence="4" id="KW-1185">Reference proteome</keyword>
<dbReference type="Proteomes" id="UP000048965">
    <property type="component" value="Unassembled WGS sequence"/>
</dbReference>
<dbReference type="AlphaFoldDB" id="A0A0N7YM14"/>
<proteinExistence type="predicted"/>
<gene>
    <name evidence="3" type="ORF">TPA0598_07_00630</name>
</gene>
<dbReference type="InterPro" id="IPR050631">
    <property type="entry name" value="PheA/TfdB_FAD_monoxygenase"/>
</dbReference>
<sequence length="425" mass="46162">MGPDAAALRAGCSAEVEVDVCVVGGGPAGLTLALLMLRSGARVALVERSNTLERAYRGEILQPGGQQLLAALGVLDGARARGCHEHDGFRLEEHGRILIEGDYRRLPGPFNCLLSLPQRHLLAELLLRCRAHPAFVCLTGSKVNGLVEEAGVVRGVVCSGAGGEPGGRVVRAQCVVGADGRYSTVRRLAGIPYDRVDLFDQDVLWFKLTAGATRTVRILRAGGSPVLAYTSFPDRVQLGWTLPHRGYRKLASRGFEYVKDRIRASVPQYAEAVEEQIGGFKDLSLLDVFAGSARQWARDGLLLIGDSAHTHSPIGAQGINLAIQDAVAAHPVLCEGLRRRDLSARFLTPLVVRRQRETGKMTKLQLMQSRMMLSTGRLSGIVRPKAAMLVSRTPPYRSVLRRIAYGDRGVEVRHDLFRDTETAPA</sequence>
<evidence type="ECO:0000256" key="1">
    <source>
        <dbReference type="ARBA" id="ARBA00023002"/>
    </source>
</evidence>
<reference evidence="4" key="1">
    <citation type="submission" date="2014-09" db="EMBL/GenBank/DDBJ databases">
        <title>Whole genome shotgun sequence of Streptomyces sp. NBRC 110027.</title>
        <authorList>
            <person name="Komaki H."/>
            <person name="Ichikawa N."/>
            <person name="Katano-Makiyama Y."/>
            <person name="Hosoyama A."/>
            <person name="Hashimoto M."/>
            <person name="Uohara A."/>
            <person name="Kitahashi Y."/>
            <person name="Ohji S."/>
            <person name="Kimura A."/>
            <person name="Yamazoe A."/>
            <person name="Igarashi Y."/>
            <person name="Fujita N."/>
        </authorList>
    </citation>
    <scope>NUCLEOTIDE SEQUENCE [LARGE SCALE GENOMIC DNA]</scope>
    <source>
        <strain evidence="4">NBRC 110027</strain>
    </source>
</reference>
<reference evidence="3 4" key="2">
    <citation type="journal article" date="2015" name="Stand. Genomic Sci.">
        <title>Draft genome sequence of marine-derived Streptomyces sp. TP-A0598, a producer of anti-MRSA antibiotic lydicamycins.</title>
        <authorList>
            <person name="Komaki H."/>
            <person name="Ichikawa N."/>
            <person name="Hosoyama A."/>
            <person name="Fujita N."/>
            <person name="Igarashi Y."/>
        </authorList>
    </citation>
    <scope>NUCLEOTIDE SEQUENCE [LARGE SCALE GENOMIC DNA]</scope>
    <source>
        <strain evidence="3 4">NBRC 110027</strain>
    </source>
</reference>
<dbReference type="PANTHER" id="PTHR43476:SF5">
    <property type="entry name" value="FAD-DEPENDENT MONOOXYGENASE"/>
    <property type="match status" value="1"/>
</dbReference>
<feature type="domain" description="FAD-binding" evidence="2">
    <location>
        <begin position="17"/>
        <end position="338"/>
    </location>
</feature>
<keyword evidence="1" id="KW-0560">Oxidoreductase</keyword>
<dbReference type="GO" id="GO:0016491">
    <property type="term" value="F:oxidoreductase activity"/>
    <property type="evidence" value="ECO:0007669"/>
    <property type="project" value="UniProtKB-KW"/>
</dbReference>
<evidence type="ECO:0000313" key="4">
    <source>
        <dbReference type="Proteomes" id="UP000048965"/>
    </source>
</evidence>
<evidence type="ECO:0000259" key="2">
    <source>
        <dbReference type="Pfam" id="PF01494"/>
    </source>
</evidence>
<accession>A0A0N7YM14</accession>
<dbReference type="SUPFAM" id="SSF51905">
    <property type="entry name" value="FAD/NAD(P)-binding domain"/>
    <property type="match status" value="1"/>
</dbReference>
<dbReference type="InterPro" id="IPR036188">
    <property type="entry name" value="FAD/NAD-bd_sf"/>
</dbReference>
<dbReference type="InterPro" id="IPR002938">
    <property type="entry name" value="FAD-bd"/>
</dbReference>
<dbReference type="OrthoDB" id="9791689at2"/>
<comment type="caution">
    <text evidence="3">The sequence shown here is derived from an EMBL/GenBank/DDBJ whole genome shotgun (WGS) entry which is preliminary data.</text>
</comment>
<dbReference type="GO" id="GO:0071949">
    <property type="term" value="F:FAD binding"/>
    <property type="evidence" value="ECO:0007669"/>
    <property type="project" value="InterPro"/>
</dbReference>
<dbReference type="PANTHER" id="PTHR43476">
    <property type="entry name" value="3-(3-HYDROXY-PHENYL)PROPIONATE/3-HYDROXYCINNAMIC ACID HYDROXYLASE"/>
    <property type="match status" value="1"/>
</dbReference>
<dbReference type="PRINTS" id="PR00420">
    <property type="entry name" value="RNGMNOXGNASE"/>
</dbReference>
<dbReference type="Pfam" id="PF01494">
    <property type="entry name" value="FAD_binding_3"/>
    <property type="match status" value="1"/>
</dbReference>
<evidence type="ECO:0000313" key="3">
    <source>
        <dbReference type="EMBL" id="GAO10339.1"/>
    </source>
</evidence>
<name>A0A0N7YM14_9ACTN</name>
<organism evidence="3 4">
    <name type="scientific">Streptomyces lydicamycinicus</name>
    <dbReference type="NCBI Taxonomy" id="1546107"/>
    <lineage>
        <taxon>Bacteria</taxon>
        <taxon>Bacillati</taxon>
        <taxon>Actinomycetota</taxon>
        <taxon>Actinomycetes</taxon>
        <taxon>Kitasatosporales</taxon>
        <taxon>Streptomycetaceae</taxon>
        <taxon>Streptomyces</taxon>
    </lineage>
</organism>